<comment type="caution">
    <text evidence="2">The sequence shown here is derived from an EMBL/GenBank/DDBJ whole genome shotgun (WGS) entry which is preliminary data.</text>
</comment>
<reference evidence="2" key="2">
    <citation type="submission" date="2021-04" db="EMBL/GenBank/DDBJ databases">
        <authorList>
            <person name="Gilroy R."/>
        </authorList>
    </citation>
    <scope>NUCLEOTIDE SEQUENCE</scope>
    <source>
        <strain evidence="2">CHK33-5263</strain>
    </source>
</reference>
<keyword evidence="1" id="KW-1133">Transmembrane helix</keyword>
<evidence type="ECO:0000313" key="3">
    <source>
        <dbReference type="Proteomes" id="UP000824044"/>
    </source>
</evidence>
<dbReference type="AlphaFoldDB" id="A0A9D2IW85"/>
<keyword evidence="1" id="KW-0472">Membrane</keyword>
<feature type="transmembrane region" description="Helical" evidence="1">
    <location>
        <begin position="78"/>
        <end position="94"/>
    </location>
</feature>
<keyword evidence="1" id="KW-0812">Transmembrane</keyword>
<name>A0A9D2IW85_9FIRM</name>
<dbReference type="Pfam" id="PF06898">
    <property type="entry name" value="YqfD"/>
    <property type="match status" value="1"/>
</dbReference>
<reference evidence="2" key="1">
    <citation type="journal article" date="2021" name="PeerJ">
        <title>Extensive microbial diversity within the chicken gut microbiome revealed by metagenomics and culture.</title>
        <authorList>
            <person name="Gilroy R."/>
            <person name="Ravi A."/>
            <person name="Getino M."/>
            <person name="Pursley I."/>
            <person name="Horton D.L."/>
            <person name="Alikhan N.F."/>
            <person name="Baker D."/>
            <person name="Gharbi K."/>
            <person name="Hall N."/>
            <person name="Watson M."/>
            <person name="Adriaenssens E.M."/>
            <person name="Foster-Nyarko E."/>
            <person name="Jarju S."/>
            <person name="Secka A."/>
            <person name="Antonio M."/>
            <person name="Oren A."/>
            <person name="Chaudhuri R.R."/>
            <person name="La Ragione R."/>
            <person name="Hildebrand F."/>
            <person name="Pallen M.J."/>
        </authorList>
    </citation>
    <scope>NUCLEOTIDE SEQUENCE</scope>
    <source>
        <strain evidence="2">CHK33-5263</strain>
    </source>
</reference>
<gene>
    <name evidence="2" type="ORF">H9812_04680</name>
</gene>
<dbReference type="InterPro" id="IPR010690">
    <property type="entry name" value="YqfD"/>
</dbReference>
<protein>
    <submittedName>
        <fullName evidence="2">Sporulation protein YqfD</fullName>
    </submittedName>
</protein>
<dbReference type="EMBL" id="DXBS01000090">
    <property type="protein sequence ID" value="HIZ24752.1"/>
    <property type="molecule type" value="Genomic_DNA"/>
</dbReference>
<accession>A0A9D2IW85</accession>
<evidence type="ECO:0000313" key="2">
    <source>
        <dbReference type="EMBL" id="HIZ24752.1"/>
    </source>
</evidence>
<sequence length="275" mass="28673">MRSAQIEIEGIGAARAVEKLAQGGVPVLGAKLQKKGVLIEVDAKHCKKVFAILRGSCYNVKKVSFVGWRKLLARLQRCAGLLVGAAVFAGAVLFCQSRVLRIEVVGSGACYTPEVLALLAENGTGFFSPAPEGGALTARILTLPRVSFCSLHHEGGVLTVQVELSDDALPLSSEPLYAPADGVVYALTVVAGRALVAVGDSVRAGDVIAENGARATIAGVTIAYAVDEIYAGSEDAARAQAYLDHGDIDQLQTEQTGSGWRITGEARVTASRNLG</sequence>
<dbReference type="Proteomes" id="UP000824044">
    <property type="component" value="Unassembled WGS sequence"/>
</dbReference>
<organism evidence="2 3">
    <name type="scientific">Candidatus Gallimonas intestinigallinarum</name>
    <dbReference type="NCBI Taxonomy" id="2838604"/>
    <lineage>
        <taxon>Bacteria</taxon>
        <taxon>Bacillati</taxon>
        <taxon>Bacillota</taxon>
        <taxon>Clostridia</taxon>
        <taxon>Candidatus Gallimonas</taxon>
    </lineage>
</organism>
<proteinExistence type="predicted"/>
<evidence type="ECO:0000256" key="1">
    <source>
        <dbReference type="SAM" id="Phobius"/>
    </source>
</evidence>